<comment type="caution">
    <text evidence="2">The sequence shown here is derived from an EMBL/GenBank/DDBJ whole genome shotgun (WGS) entry which is preliminary data.</text>
</comment>
<dbReference type="EMBL" id="JAGINT010000002">
    <property type="protein sequence ID" value="MBP2353807.1"/>
    <property type="molecule type" value="Genomic_DNA"/>
</dbReference>
<sequence>MSTDRCTAYATVSLDVAAADMPVDGVRTIIHRAQDLARPGFPVEVGGDLARSAVGSTGGLLMLASHLFKVPAYTTCTVVIALLGLLALGLGIVPAVLRLFGERAWWLPRSLDRVLPRIKLEDHS</sequence>
<accession>A0ABS4UQA4</accession>
<keyword evidence="1" id="KW-1133">Transmembrane helix</keyword>
<evidence type="ECO:0000313" key="2">
    <source>
        <dbReference type="EMBL" id="MBP2353807.1"/>
    </source>
</evidence>
<feature type="transmembrane region" description="Helical" evidence="1">
    <location>
        <begin position="72"/>
        <end position="100"/>
    </location>
</feature>
<organism evidence="2 3">
    <name type="scientific">Kribbella aluminosa</name>
    <dbReference type="NCBI Taxonomy" id="416017"/>
    <lineage>
        <taxon>Bacteria</taxon>
        <taxon>Bacillati</taxon>
        <taxon>Actinomycetota</taxon>
        <taxon>Actinomycetes</taxon>
        <taxon>Propionibacteriales</taxon>
        <taxon>Kribbellaceae</taxon>
        <taxon>Kribbella</taxon>
    </lineage>
</organism>
<protein>
    <recommendedName>
        <fullName evidence="4">MMPL family protein</fullName>
    </recommendedName>
</protein>
<reference evidence="2 3" key="1">
    <citation type="submission" date="2021-03" db="EMBL/GenBank/DDBJ databases">
        <title>Sequencing the genomes of 1000 actinobacteria strains.</title>
        <authorList>
            <person name="Klenk H.-P."/>
        </authorList>
    </citation>
    <scope>NUCLEOTIDE SEQUENCE [LARGE SCALE GENOMIC DNA]</scope>
    <source>
        <strain evidence="2 3">DSM 18824</strain>
    </source>
</reference>
<keyword evidence="1" id="KW-0812">Transmembrane</keyword>
<dbReference type="RefSeq" id="WP_209696712.1">
    <property type="nucleotide sequence ID" value="NZ_BAAAVU010000001.1"/>
</dbReference>
<keyword evidence="3" id="KW-1185">Reference proteome</keyword>
<evidence type="ECO:0008006" key="4">
    <source>
        <dbReference type="Google" id="ProtNLM"/>
    </source>
</evidence>
<name>A0ABS4UQA4_9ACTN</name>
<proteinExistence type="predicted"/>
<evidence type="ECO:0000313" key="3">
    <source>
        <dbReference type="Proteomes" id="UP000755585"/>
    </source>
</evidence>
<evidence type="ECO:0000256" key="1">
    <source>
        <dbReference type="SAM" id="Phobius"/>
    </source>
</evidence>
<gene>
    <name evidence="2" type="ORF">JOF29_004917</name>
</gene>
<keyword evidence="1" id="KW-0472">Membrane</keyword>
<dbReference type="Proteomes" id="UP000755585">
    <property type="component" value="Unassembled WGS sequence"/>
</dbReference>